<keyword evidence="4" id="KW-1185">Reference proteome</keyword>
<proteinExistence type="predicted"/>
<evidence type="ECO:0000256" key="1">
    <source>
        <dbReference type="SAM" id="MobiDB-lite"/>
    </source>
</evidence>
<feature type="transmembrane region" description="Helical" evidence="2">
    <location>
        <begin position="131"/>
        <end position="151"/>
    </location>
</feature>
<dbReference type="AlphaFoldDB" id="A0A4V3EJG7"/>
<evidence type="ECO:0000313" key="3">
    <source>
        <dbReference type="EMBL" id="TDT18338.1"/>
    </source>
</evidence>
<dbReference type="EMBL" id="SOAU01000001">
    <property type="protein sequence ID" value="TDT18338.1"/>
    <property type="molecule type" value="Genomic_DNA"/>
</dbReference>
<protein>
    <submittedName>
        <fullName evidence="3">Uncharacterized protein</fullName>
    </submittedName>
</protein>
<name>A0A4V3EJG7_9ACTN</name>
<evidence type="ECO:0000313" key="4">
    <source>
        <dbReference type="Proteomes" id="UP000294558"/>
    </source>
</evidence>
<keyword evidence="2" id="KW-0812">Transmembrane</keyword>
<accession>A0A4V3EJG7</accession>
<sequence length="202" mass="20829">MDTRQERALTNSTVSLGPYPAMDPKGRPVELTINPGHGHLVPRRTTGVSLGLEPVPLGLVRVSGQNVTMKSTTYTLDDPADADRLTAAIEALAGATTSGTAGQYGPTGPSTRAPTRPAAERLAGLGKLVQIIAFAFAAFGLIVGATIVLATKEAVGPFGEEFRYPYLAHGIGVAIGTAMIAVVIYAIGALCIFNATAGKRIS</sequence>
<feature type="region of interest" description="Disordered" evidence="1">
    <location>
        <begin position="1"/>
        <end position="22"/>
    </location>
</feature>
<gene>
    <name evidence="3" type="ORF">BDK89_3957</name>
</gene>
<keyword evidence="2" id="KW-0472">Membrane</keyword>
<evidence type="ECO:0000256" key="2">
    <source>
        <dbReference type="SAM" id="Phobius"/>
    </source>
</evidence>
<comment type="caution">
    <text evidence="3">The sequence shown here is derived from an EMBL/GenBank/DDBJ whole genome shotgun (WGS) entry which is preliminary data.</text>
</comment>
<feature type="transmembrane region" description="Helical" evidence="2">
    <location>
        <begin position="171"/>
        <end position="193"/>
    </location>
</feature>
<organism evidence="3 4">
    <name type="scientific">Ilumatobacter fluminis</name>
    <dbReference type="NCBI Taxonomy" id="467091"/>
    <lineage>
        <taxon>Bacteria</taxon>
        <taxon>Bacillati</taxon>
        <taxon>Actinomycetota</taxon>
        <taxon>Acidimicrobiia</taxon>
        <taxon>Acidimicrobiales</taxon>
        <taxon>Ilumatobacteraceae</taxon>
        <taxon>Ilumatobacter</taxon>
    </lineage>
</organism>
<keyword evidence="2" id="KW-1133">Transmembrane helix</keyword>
<reference evidence="3 4" key="1">
    <citation type="submission" date="2019-03" db="EMBL/GenBank/DDBJ databases">
        <title>Sequencing the genomes of 1000 actinobacteria strains.</title>
        <authorList>
            <person name="Klenk H.-P."/>
        </authorList>
    </citation>
    <scope>NUCLEOTIDE SEQUENCE [LARGE SCALE GENOMIC DNA]</scope>
    <source>
        <strain evidence="3 4">DSM 18936</strain>
    </source>
</reference>
<dbReference type="Proteomes" id="UP000294558">
    <property type="component" value="Unassembled WGS sequence"/>
</dbReference>